<evidence type="ECO:0000313" key="6">
    <source>
        <dbReference type="EMBL" id="SMY21898.1"/>
    </source>
</evidence>
<dbReference type="AlphaFoldDB" id="A0A1Y6LEY2"/>
<evidence type="ECO:0000259" key="4">
    <source>
        <dbReference type="PROSITE" id="PS50048"/>
    </source>
</evidence>
<evidence type="ECO:0000256" key="3">
    <source>
        <dbReference type="SAM" id="MobiDB-lite"/>
    </source>
</evidence>
<evidence type="ECO:0000259" key="5">
    <source>
        <dbReference type="PROSITE" id="PS50913"/>
    </source>
</evidence>
<keyword evidence="2" id="KW-0539">Nucleus</keyword>
<feature type="domain" description="Zn(2)-C6 fungal-type" evidence="4">
    <location>
        <begin position="166"/>
        <end position="197"/>
    </location>
</feature>
<evidence type="ECO:0008006" key="8">
    <source>
        <dbReference type="Google" id="ProtNLM"/>
    </source>
</evidence>
<dbReference type="CDD" id="cd00067">
    <property type="entry name" value="GAL4"/>
    <property type="match status" value="1"/>
</dbReference>
<dbReference type="SMART" id="SM00066">
    <property type="entry name" value="GAL4"/>
    <property type="match status" value="1"/>
</dbReference>
<dbReference type="PROSITE" id="PS50913">
    <property type="entry name" value="GRIP"/>
    <property type="match status" value="1"/>
</dbReference>
<name>A0A1Y6LEY2_ZYMTR</name>
<dbReference type="Pfam" id="PF10375">
    <property type="entry name" value="GRAB"/>
    <property type="match status" value="1"/>
</dbReference>
<dbReference type="Pfam" id="PF00172">
    <property type="entry name" value="Zn_clus"/>
    <property type="match status" value="1"/>
</dbReference>
<dbReference type="SUPFAM" id="SSF57701">
    <property type="entry name" value="Zn2/Cys6 DNA-binding domain"/>
    <property type="match status" value="1"/>
</dbReference>
<evidence type="ECO:0000313" key="7">
    <source>
        <dbReference type="Proteomes" id="UP000215453"/>
    </source>
</evidence>
<dbReference type="PROSITE" id="PS00463">
    <property type="entry name" value="ZN2_CY6_FUNGAL_1"/>
    <property type="match status" value="1"/>
</dbReference>
<protein>
    <recommendedName>
        <fullName evidence="8">Zn(2)-C6 fungal-type domain-containing protein</fullName>
    </recommendedName>
</protein>
<dbReference type="GO" id="GO:0005634">
    <property type="term" value="C:nucleus"/>
    <property type="evidence" value="ECO:0007669"/>
    <property type="project" value="UniProtKB-SubCell"/>
</dbReference>
<feature type="region of interest" description="Disordered" evidence="3">
    <location>
        <begin position="107"/>
        <end position="155"/>
    </location>
</feature>
<dbReference type="GO" id="GO:0008270">
    <property type="term" value="F:zinc ion binding"/>
    <property type="evidence" value="ECO:0007669"/>
    <property type="project" value="InterPro"/>
</dbReference>
<gene>
    <name evidence="6" type="ORF">ZT1A5_G3336</name>
</gene>
<evidence type="ECO:0000256" key="2">
    <source>
        <dbReference type="ARBA" id="ARBA00023242"/>
    </source>
</evidence>
<organism evidence="6 7">
    <name type="scientific">Zymoseptoria tritici ST99CH_1A5</name>
    <dbReference type="NCBI Taxonomy" id="1276529"/>
    <lineage>
        <taxon>Eukaryota</taxon>
        <taxon>Fungi</taxon>
        <taxon>Dikarya</taxon>
        <taxon>Ascomycota</taxon>
        <taxon>Pezizomycotina</taxon>
        <taxon>Dothideomycetes</taxon>
        <taxon>Dothideomycetidae</taxon>
        <taxon>Mycosphaerellales</taxon>
        <taxon>Mycosphaerellaceae</taxon>
        <taxon>Zymoseptoria</taxon>
    </lineage>
</organism>
<evidence type="ECO:0000256" key="1">
    <source>
        <dbReference type="ARBA" id="ARBA00004123"/>
    </source>
</evidence>
<dbReference type="PROSITE" id="PS50048">
    <property type="entry name" value="ZN2_CY6_FUNGAL_2"/>
    <property type="match status" value="1"/>
</dbReference>
<sequence length="1141" mass="128567">MSFTDYDRKAFSMMVDILISSPDLIALHKQFDAVYFRRVLAERLESLFQDLEVEAPVPVRFQIKSFFGNLKRRRQVLSDVCDNLDIFHHAMLPAKLSGTAELDSSKSLIHATDPRSQRGLNTRKHRDLRRAKSPSPAASEGGSKRLRPPDVSWQGRISTKNATKDACVECRRRKIRCDGDQPCAQCVWCQHPELCVYPKLASKARPSHKNEQTVKEFTEQTYAGVEQAKRFILGSSSLASHETAIRKETTNRNHALDDALLTMDLGHISELLESEFDLVAVGSWSWLHELRDEGIEVAEIAELLYEQEKDRPWIYFDRPQGHGKRPQMHSHIEGCVHNGVSPMTGQEHPSLYDFLLKPKNITSSESRASRPDTHGTIATLCGLAGIVPPPKRRFSWDGDIRFQCDSIALVSYLSDSASLQTIWTRTQYELKGISAAFAELQQAGLCCDSFTLIRQTPKSQILVDGRRLFVELYSIQSRTILEFLDLVETTPDLSDDFAVRCCAHHASTILPDTLSGLRLSKGKSISTASVERCVHLCALAVQVLCLGLVSYCQAHTGAVELFFLQHKLTEIQLFGSRPIASTGPRLRARLQDLTCFGSMLRGPVLVFGFARELTLDDDLLTKYDLLASPQDIIDTWGPGNFVVGANESGEQGIVSIMIGGGCIAPGVEQQGTYHWSRDLRKAFNQEDDPFTTTQQLSERGKAEDNVDRRLVTSHFLHYLRLDRSDPKKLDVLQLIATLLGWDDAQREQAGLARQIRPVFERNLASNRLPRSTLRRPTMRLTEKIIVATSVTLNTKCSMDEEDCLKVSDGYRDPLGTFEPYWALAEQQAGVQAGQYATVVYNQTWVKRIGMTLKELQMLQPTDEILPFLESTWGLQVSFCSGLAGRVKMRELLADVLPALMERKVPQPSLWKELRDSHAFIETLKQGDLAAWLSDASVNHSACYDFACVLIRSITMMLRDTGIDPSEKHFVVAWMPSQPFVPPQCIKIPVNRTNFWTKVLQDTSDCATFAYLTTACLQIQGHGCRNTHSPWHGEIALMETEVQRHVDRSHDQSSLVMPWKLEDGQIYPIGQRRLNQAVQLRARVQQSDPLGIPRLIISPNGIALHYMNRLLLKRSRKDRLRERLTSLDKVERAIIASPLSST</sequence>
<dbReference type="EMBL" id="LT882677">
    <property type="protein sequence ID" value="SMY21898.1"/>
    <property type="molecule type" value="Genomic_DNA"/>
</dbReference>
<feature type="domain" description="GRIP" evidence="5">
    <location>
        <begin position="701"/>
        <end position="752"/>
    </location>
</feature>
<dbReference type="InterPro" id="IPR019459">
    <property type="entry name" value="GRAB"/>
</dbReference>
<dbReference type="InterPro" id="IPR000237">
    <property type="entry name" value="GRIP_dom"/>
</dbReference>
<dbReference type="Proteomes" id="UP000215453">
    <property type="component" value="Chromosome 2"/>
</dbReference>
<dbReference type="InterPro" id="IPR050613">
    <property type="entry name" value="Sec_Metabolite_Reg"/>
</dbReference>
<dbReference type="InterPro" id="IPR001138">
    <property type="entry name" value="Zn2Cys6_DnaBD"/>
</dbReference>
<feature type="compositionally biased region" description="Basic residues" evidence="3">
    <location>
        <begin position="121"/>
        <end position="132"/>
    </location>
</feature>
<dbReference type="PANTHER" id="PTHR31001">
    <property type="entry name" value="UNCHARACTERIZED TRANSCRIPTIONAL REGULATORY PROTEIN"/>
    <property type="match status" value="1"/>
</dbReference>
<accession>A0A1Y6LEY2</accession>
<reference evidence="6 7" key="1">
    <citation type="submission" date="2016-10" db="EMBL/GenBank/DDBJ databases">
        <authorList>
            <person name="Varghese N."/>
        </authorList>
    </citation>
    <scope>NUCLEOTIDE SEQUENCE [LARGE SCALE GENOMIC DNA]</scope>
</reference>
<dbReference type="InterPro" id="IPR036864">
    <property type="entry name" value="Zn2-C6_fun-type_DNA-bd_sf"/>
</dbReference>
<dbReference type="Gene3D" id="4.10.240.10">
    <property type="entry name" value="Zn(2)-C6 fungal-type DNA-binding domain"/>
    <property type="match status" value="1"/>
</dbReference>
<comment type="subcellular location">
    <subcellularLocation>
        <location evidence="1">Nucleus</location>
    </subcellularLocation>
</comment>
<dbReference type="GO" id="GO:0000981">
    <property type="term" value="F:DNA-binding transcription factor activity, RNA polymerase II-specific"/>
    <property type="evidence" value="ECO:0007669"/>
    <property type="project" value="InterPro"/>
</dbReference>
<proteinExistence type="predicted"/>